<name>A0A9P6I135_9PEZI</name>
<organism evidence="2 3">
    <name type="scientific">Colletotrichum karsti</name>
    <dbReference type="NCBI Taxonomy" id="1095194"/>
    <lineage>
        <taxon>Eukaryota</taxon>
        <taxon>Fungi</taxon>
        <taxon>Dikarya</taxon>
        <taxon>Ascomycota</taxon>
        <taxon>Pezizomycotina</taxon>
        <taxon>Sordariomycetes</taxon>
        <taxon>Hypocreomycetidae</taxon>
        <taxon>Glomerellales</taxon>
        <taxon>Glomerellaceae</taxon>
        <taxon>Colletotrichum</taxon>
        <taxon>Colletotrichum boninense species complex</taxon>
    </lineage>
</organism>
<proteinExistence type="predicted"/>
<feature type="region of interest" description="Disordered" evidence="1">
    <location>
        <begin position="267"/>
        <end position="311"/>
    </location>
</feature>
<reference evidence="2" key="2">
    <citation type="submission" date="2020-11" db="EMBL/GenBank/DDBJ databases">
        <title>Whole genome sequencing of Colletotrichum sp.</title>
        <authorList>
            <person name="Li H."/>
        </authorList>
    </citation>
    <scope>NUCLEOTIDE SEQUENCE</scope>
    <source>
        <strain evidence="2">CkLH20</strain>
    </source>
</reference>
<keyword evidence="3" id="KW-1185">Reference proteome</keyword>
<protein>
    <submittedName>
        <fullName evidence="2">Uncharacterized protein</fullName>
    </submittedName>
</protein>
<evidence type="ECO:0000313" key="2">
    <source>
        <dbReference type="EMBL" id="KAF9872936.1"/>
    </source>
</evidence>
<dbReference type="RefSeq" id="XP_038742397.1">
    <property type="nucleotide sequence ID" value="XM_038892161.1"/>
</dbReference>
<reference evidence="2" key="1">
    <citation type="submission" date="2020-03" db="EMBL/GenBank/DDBJ databases">
        <authorList>
            <person name="He L."/>
        </authorList>
    </citation>
    <scope>NUCLEOTIDE SEQUENCE</scope>
    <source>
        <strain evidence="2">CkLH20</strain>
    </source>
</reference>
<sequence>MESIKRRADDDTVNPQPAKRRATAFDLDYIRSAESMRTGPGAFSCNFDFDGHRKFGLAASREDIVSEFAKQLDRVPGKRVRIVFEGYDDDQPNTTTTQLIERTANQDAMHSQAHGMEVNRDVRPSQSTSHEGHKAIPKTERPEDIFDMIRSGSISGSGPPPVEAKLGEGGSLEGLVNAFGGANPGRHTQSYSSFSYINHDALKGMNSPVVDGRSSPDHDQPEGDLYASAHRRIPDHTSETGDSTSMADQKILPDFFGAAVNEEVFLGGYGSSSSTPRVLSYPYHRDEPAEPRPQTADSTGKKFMPRRRYRC</sequence>
<dbReference type="GeneID" id="62165235"/>
<dbReference type="AlphaFoldDB" id="A0A9P6I135"/>
<evidence type="ECO:0000313" key="3">
    <source>
        <dbReference type="Proteomes" id="UP000781932"/>
    </source>
</evidence>
<gene>
    <name evidence="2" type="ORF">CkaCkLH20_09446</name>
</gene>
<feature type="region of interest" description="Disordered" evidence="1">
    <location>
        <begin position="117"/>
        <end position="136"/>
    </location>
</feature>
<comment type="caution">
    <text evidence="2">The sequence shown here is derived from an EMBL/GenBank/DDBJ whole genome shotgun (WGS) entry which is preliminary data.</text>
</comment>
<dbReference type="EMBL" id="JAATWM020000034">
    <property type="protein sequence ID" value="KAF9872936.1"/>
    <property type="molecule type" value="Genomic_DNA"/>
</dbReference>
<accession>A0A9P6I135</accession>
<dbReference type="Proteomes" id="UP000781932">
    <property type="component" value="Unassembled WGS sequence"/>
</dbReference>
<evidence type="ECO:0000256" key="1">
    <source>
        <dbReference type="SAM" id="MobiDB-lite"/>
    </source>
</evidence>